<proteinExistence type="predicted"/>
<dbReference type="Gene3D" id="3.40.630.30">
    <property type="match status" value="1"/>
</dbReference>
<dbReference type="PANTHER" id="PTHR43877">
    <property type="entry name" value="AMINOALKYLPHOSPHONATE N-ACETYLTRANSFERASE-RELATED-RELATED"/>
    <property type="match status" value="1"/>
</dbReference>
<accession>A0A1E5XP83</accession>
<feature type="domain" description="N-acetyltransferase" evidence="3">
    <location>
        <begin position="12"/>
        <end position="138"/>
    </location>
</feature>
<keyword evidence="2" id="KW-0012">Acyltransferase</keyword>
<evidence type="ECO:0000259" key="3">
    <source>
        <dbReference type="PROSITE" id="PS51186"/>
    </source>
</evidence>
<comment type="caution">
    <text evidence="4">The sequence shown here is derived from an EMBL/GenBank/DDBJ whole genome shotgun (WGS) entry which is preliminary data.</text>
</comment>
<sequence length="138" mass="15502">MQETKDNTDTEIAYRLDPFPSEEELAPLWRAAWGDDWGGDLAFILTRSLTHACAYAGTRMVGYVNVAWDGGVHAFLLDTTVDPEFQRRGIAKELVRQVADAARERGAHWLHVDYEEKLDGFYKACGFRPTAAGLIRLA</sequence>
<name>A0A1E5XP83_9HYPH</name>
<dbReference type="Proteomes" id="UP000095463">
    <property type="component" value="Unassembled WGS sequence"/>
</dbReference>
<evidence type="ECO:0000313" key="5">
    <source>
        <dbReference type="Proteomes" id="UP000095463"/>
    </source>
</evidence>
<dbReference type="Pfam" id="PF00583">
    <property type="entry name" value="Acetyltransf_1"/>
    <property type="match status" value="1"/>
</dbReference>
<dbReference type="RefSeq" id="WP_069910383.1">
    <property type="nucleotide sequence ID" value="NZ_LAJE02000210.1"/>
</dbReference>
<dbReference type="CDD" id="cd04301">
    <property type="entry name" value="NAT_SF"/>
    <property type="match status" value="1"/>
</dbReference>
<dbReference type="InterPro" id="IPR050832">
    <property type="entry name" value="Bact_Acetyltransf"/>
</dbReference>
<reference evidence="4 5" key="1">
    <citation type="journal article" date="2015" name="Genome Announc.">
        <title>Genome Assemblies of Three Soil-Associated Devosia species: D. insulae, D. limi, and D. soli.</title>
        <authorList>
            <person name="Hassan Y.I."/>
            <person name="Lepp D."/>
            <person name="Zhou T."/>
        </authorList>
    </citation>
    <scope>NUCLEOTIDE SEQUENCE [LARGE SCALE GENOMIC DNA]</scope>
    <source>
        <strain evidence="4 5">DS-56</strain>
    </source>
</reference>
<dbReference type="PROSITE" id="PS51186">
    <property type="entry name" value="GNAT"/>
    <property type="match status" value="1"/>
</dbReference>
<protein>
    <submittedName>
        <fullName evidence="4">GNAT family N-acetyltransferase</fullName>
    </submittedName>
</protein>
<keyword evidence="5" id="KW-1185">Reference proteome</keyword>
<evidence type="ECO:0000256" key="1">
    <source>
        <dbReference type="ARBA" id="ARBA00022679"/>
    </source>
</evidence>
<dbReference type="AlphaFoldDB" id="A0A1E5XP83"/>
<dbReference type="InterPro" id="IPR016181">
    <property type="entry name" value="Acyl_CoA_acyltransferase"/>
</dbReference>
<dbReference type="InterPro" id="IPR000182">
    <property type="entry name" value="GNAT_dom"/>
</dbReference>
<organism evidence="4 5">
    <name type="scientific">Devosia insulae DS-56</name>
    <dbReference type="NCBI Taxonomy" id="1116389"/>
    <lineage>
        <taxon>Bacteria</taxon>
        <taxon>Pseudomonadati</taxon>
        <taxon>Pseudomonadota</taxon>
        <taxon>Alphaproteobacteria</taxon>
        <taxon>Hyphomicrobiales</taxon>
        <taxon>Devosiaceae</taxon>
        <taxon>Devosia</taxon>
    </lineage>
</organism>
<dbReference type="EMBL" id="LAJE02000210">
    <property type="protein sequence ID" value="OEO30403.1"/>
    <property type="molecule type" value="Genomic_DNA"/>
</dbReference>
<gene>
    <name evidence="4" type="ORF">VW23_021500</name>
</gene>
<evidence type="ECO:0000256" key="2">
    <source>
        <dbReference type="ARBA" id="ARBA00023315"/>
    </source>
</evidence>
<evidence type="ECO:0000313" key="4">
    <source>
        <dbReference type="EMBL" id="OEO30403.1"/>
    </source>
</evidence>
<dbReference type="SUPFAM" id="SSF55729">
    <property type="entry name" value="Acyl-CoA N-acyltransferases (Nat)"/>
    <property type="match status" value="1"/>
</dbReference>
<keyword evidence="1" id="KW-0808">Transferase</keyword>
<dbReference type="OrthoDB" id="4549080at2"/>
<dbReference type="GO" id="GO:0016747">
    <property type="term" value="F:acyltransferase activity, transferring groups other than amino-acyl groups"/>
    <property type="evidence" value="ECO:0007669"/>
    <property type="project" value="InterPro"/>
</dbReference>